<dbReference type="Pfam" id="PF12852">
    <property type="entry name" value="Cupin_6"/>
    <property type="match status" value="1"/>
</dbReference>
<protein>
    <submittedName>
        <fullName evidence="5">Transcriptional regulator, AraC family</fullName>
    </submittedName>
</protein>
<dbReference type="SUPFAM" id="SSF51182">
    <property type="entry name" value="RmlC-like cupins"/>
    <property type="match status" value="1"/>
</dbReference>
<dbReference type="GO" id="GO:0003700">
    <property type="term" value="F:DNA-binding transcription factor activity"/>
    <property type="evidence" value="ECO:0007669"/>
    <property type="project" value="InterPro"/>
</dbReference>
<keyword evidence="6" id="KW-1185">Reference proteome</keyword>
<dbReference type="PANTHER" id="PTHR46796">
    <property type="entry name" value="HTH-TYPE TRANSCRIPTIONAL ACTIVATOR RHAS-RELATED"/>
    <property type="match status" value="1"/>
</dbReference>
<dbReference type="OrthoDB" id="9789899at2"/>
<dbReference type="PROSITE" id="PS01124">
    <property type="entry name" value="HTH_ARAC_FAMILY_2"/>
    <property type="match status" value="1"/>
</dbReference>
<proteinExistence type="predicted"/>
<evidence type="ECO:0000256" key="3">
    <source>
        <dbReference type="ARBA" id="ARBA00023163"/>
    </source>
</evidence>
<dbReference type="InterPro" id="IPR050204">
    <property type="entry name" value="AraC_XylS_family_regulators"/>
</dbReference>
<feature type="domain" description="HTH araC/xylS-type" evidence="4">
    <location>
        <begin position="199"/>
        <end position="297"/>
    </location>
</feature>
<evidence type="ECO:0000256" key="1">
    <source>
        <dbReference type="ARBA" id="ARBA00023015"/>
    </source>
</evidence>
<dbReference type="PANTHER" id="PTHR46796:SF7">
    <property type="entry name" value="ARAC FAMILY TRANSCRIPTIONAL REGULATOR"/>
    <property type="match status" value="1"/>
</dbReference>
<keyword evidence="2" id="KW-0238">DNA-binding</keyword>
<dbReference type="GO" id="GO:0043565">
    <property type="term" value="F:sequence-specific DNA binding"/>
    <property type="evidence" value="ECO:0007669"/>
    <property type="project" value="InterPro"/>
</dbReference>
<evidence type="ECO:0000313" key="6">
    <source>
        <dbReference type="Proteomes" id="UP000183487"/>
    </source>
</evidence>
<dbReference type="InterPro" id="IPR011051">
    <property type="entry name" value="RmlC_Cupin_sf"/>
</dbReference>
<dbReference type="Proteomes" id="UP000183487">
    <property type="component" value="Unassembled WGS sequence"/>
</dbReference>
<keyword evidence="3" id="KW-0804">Transcription</keyword>
<dbReference type="InterPro" id="IPR020449">
    <property type="entry name" value="Tscrpt_reg_AraC-type_HTH"/>
</dbReference>
<evidence type="ECO:0000259" key="4">
    <source>
        <dbReference type="PROSITE" id="PS01124"/>
    </source>
</evidence>
<evidence type="ECO:0000313" key="5">
    <source>
        <dbReference type="EMBL" id="SDR50077.1"/>
    </source>
</evidence>
<dbReference type="Gene3D" id="1.10.10.60">
    <property type="entry name" value="Homeodomain-like"/>
    <property type="match status" value="2"/>
</dbReference>
<accession>A0A1H1JKY5</accession>
<dbReference type="EMBL" id="FNKP01000003">
    <property type="protein sequence ID" value="SDR50077.1"/>
    <property type="molecule type" value="Genomic_DNA"/>
</dbReference>
<reference evidence="6" key="1">
    <citation type="submission" date="2016-10" db="EMBL/GenBank/DDBJ databases">
        <authorList>
            <person name="Varghese N."/>
        </authorList>
    </citation>
    <scope>NUCLEOTIDE SEQUENCE [LARGE SCALE GENOMIC DNA]</scope>
    <source>
        <strain evidence="6">GAS106B</strain>
    </source>
</reference>
<dbReference type="SMART" id="SM00342">
    <property type="entry name" value="HTH_ARAC"/>
    <property type="match status" value="1"/>
</dbReference>
<dbReference type="PRINTS" id="PR00032">
    <property type="entry name" value="HTHARAC"/>
</dbReference>
<gene>
    <name evidence="5" type="ORF">SAMN05443245_6573</name>
</gene>
<dbReference type="RefSeq" id="WP_074771745.1">
    <property type="nucleotide sequence ID" value="NZ_FNKP01000003.1"/>
</dbReference>
<dbReference type="InterPro" id="IPR032783">
    <property type="entry name" value="AraC_lig"/>
</dbReference>
<dbReference type="Pfam" id="PF12833">
    <property type="entry name" value="HTH_18"/>
    <property type="match status" value="1"/>
</dbReference>
<name>A0A1H1JKY5_9BURK</name>
<dbReference type="PROSITE" id="PS00041">
    <property type="entry name" value="HTH_ARAC_FAMILY_1"/>
    <property type="match status" value="1"/>
</dbReference>
<dbReference type="InterPro" id="IPR018062">
    <property type="entry name" value="HTH_AraC-typ_CS"/>
</dbReference>
<dbReference type="InterPro" id="IPR009057">
    <property type="entry name" value="Homeodomain-like_sf"/>
</dbReference>
<organism evidence="5 6">
    <name type="scientific">Paraburkholderia fungorum</name>
    <dbReference type="NCBI Taxonomy" id="134537"/>
    <lineage>
        <taxon>Bacteria</taxon>
        <taxon>Pseudomonadati</taxon>
        <taxon>Pseudomonadota</taxon>
        <taxon>Betaproteobacteria</taxon>
        <taxon>Burkholderiales</taxon>
        <taxon>Burkholderiaceae</taxon>
        <taxon>Paraburkholderia</taxon>
    </lineage>
</organism>
<evidence type="ECO:0000256" key="2">
    <source>
        <dbReference type="ARBA" id="ARBA00023125"/>
    </source>
</evidence>
<dbReference type="InterPro" id="IPR018060">
    <property type="entry name" value="HTH_AraC"/>
</dbReference>
<dbReference type="SUPFAM" id="SSF46689">
    <property type="entry name" value="Homeodomain-like"/>
    <property type="match status" value="2"/>
</dbReference>
<sequence length="305" mass="32910">MTDPLAEVVLLLQPGAPFSKVVSGSGAWRVRRFDVGQPFYWAILEGSCRLSVEGQEPLDLHEGDFVLIPSSSGFAVSSAEPAPPDDLDTVPVALLDGKFRLGDQSGPANVLMLVGHCVFGSPDAALLVSLLPQLVHVRGEKRLATLMQLVGEESRARRPAREVVLERLMEVLLIEALRSTAGMGTAPGLLRGLADARLAVAIRQMHESPTRAWTVAQLAKEAALSRSAFFARFTQALGVAPMEYLLAWRMALAKNLLLRNEVSVSEVAQRVGYSSASTFSVAFTRHVGLPPSRYAMTQIESALVL</sequence>
<dbReference type="AlphaFoldDB" id="A0A1H1JKY5"/>
<keyword evidence="1" id="KW-0805">Transcription regulation</keyword>